<feature type="region of interest" description="Disordered" evidence="2">
    <location>
        <begin position="63"/>
        <end position="88"/>
    </location>
</feature>
<evidence type="ECO:0000313" key="5">
    <source>
        <dbReference type="Proteomes" id="UP000247465"/>
    </source>
</evidence>
<name>A0A2Z4ARN9_9BACT</name>
<proteinExistence type="predicted"/>
<reference evidence="4 5" key="1">
    <citation type="submission" date="2018-06" db="EMBL/GenBank/DDBJ databases">
        <title>Draft Genome Sequence of a Novel Marine Bacterium Related to the Verrucomicrobia.</title>
        <authorList>
            <person name="Vosseberg J."/>
            <person name="Martijn J."/>
            <person name="Ettema T.J.G."/>
        </authorList>
    </citation>
    <scope>NUCLEOTIDE SEQUENCE [LARGE SCALE GENOMIC DNA]</scope>
    <source>
        <strain evidence="4">TARA_B100001123</strain>
    </source>
</reference>
<evidence type="ECO:0000313" key="4">
    <source>
        <dbReference type="EMBL" id="AWT60732.1"/>
    </source>
</evidence>
<feature type="region of interest" description="Disordered" evidence="2">
    <location>
        <begin position="28"/>
        <end position="48"/>
    </location>
</feature>
<dbReference type="Proteomes" id="UP000247465">
    <property type="component" value="Chromosome"/>
</dbReference>
<organism evidence="4 5">
    <name type="scientific">Candidatus Moanibacter tarae</name>
    <dbReference type="NCBI Taxonomy" id="2200854"/>
    <lineage>
        <taxon>Bacteria</taxon>
        <taxon>Pseudomonadati</taxon>
        <taxon>Verrucomicrobiota</taxon>
        <taxon>Opitutia</taxon>
        <taxon>Puniceicoccales</taxon>
        <taxon>Puniceicoccales incertae sedis</taxon>
        <taxon>Candidatus Moanibacter</taxon>
    </lineage>
</organism>
<evidence type="ECO:0000256" key="2">
    <source>
        <dbReference type="SAM" id="MobiDB-lite"/>
    </source>
</evidence>
<gene>
    <name evidence="4" type="ORF">DF168_01951</name>
</gene>
<keyword evidence="1" id="KW-0175">Coiled coil</keyword>
<dbReference type="EMBL" id="CP029803">
    <property type="protein sequence ID" value="AWT60732.1"/>
    <property type="molecule type" value="Genomic_DNA"/>
</dbReference>
<keyword evidence="3" id="KW-1133">Transmembrane helix</keyword>
<accession>A0A2Z4ARN9</accession>
<evidence type="ECO:0000256" key="1">
    <source>
        <dbReference type="SAM" id="Coils"/>
    </source>
</evidence>
<keyword evidence="3" id="KW-0812">Transmembrane</keyword>
<dbReference type="AlphaFoldDB" id="A0A2Z4ARN9"/>
<dbReference type="KEGG" id="mtar:DF168_01951"/>
<feature type="transmembrane region" description="Helical" evidence="3">
    <location>
        <begin position="6"/>
        <end position="24"/>
    </location>
</feature>
<protein>
    <submittedName>
        <fullName evidence="4">Uncharacterized protein</fullName>
    </submittedName>
</protein>
<keyword evidence="3" id="KW-0472">Membrane</keyword>
<sequence length="200" mass="23528">MDRFNLDWIAPVIFLLIYFLSRLFSRRSGDDDAEQGPRLPDVAKRTRDVQEEIGRRIAERQRQYEVQDSEVPYEEPRTPVQSEDEVFQSPTRELVSIPRLQPNLEEARARMVEQTEELKKLQEQLEKPIRKLPNPNQRRSKNDIYGDGFHVGSGRSRGFKRVIRRMGGDSHALKDAFLYGEILGPPVGVRRRRFMQMFEE</sequence>
<feature type="coiled-coil region" evidence="1">
    <location>
        <begin position="104"/>
        <end position="131"/>
    </location>
</feature>
<evidence type="ECO:0000256" key="3">
    <source>
        <dbReference type="SAM" id="Phobius"/>
    </source>
</evidence>